<keyword evidence="2" id="KW-1185">Reference proteome</keyword>
<comment type="caution">
    <text evidence="1">The sequence shown here is derived from an EMBL/GenBank/DDBJ whole genome shotgun (WGS) entry which is preliminary data.</text>
</comment>
<accession>A0ABU1H5R0</accession>
<dbReference type="PROSITE" id="PS51257">
    <property type="entry name" value="PROKAR_LIPOPROTEIN"/>
    <property type="match status" value="1"/>
</dbReference>
<dbReference type="Proteomes" id="UP001254564">
    <property type="component" value="Unassembled WGS sequence"/>
</dbReference>
<dbReference type="PIRSF" id="PIRSF016481">
    <property type="entry name" value="Pilus_assembly_PilP"/>
    <property type="match status" value="1"/>
</dbReference>
<dbReference type="InterPro" id="IPR007446">
    <property type="entry name" value="PilP"/>
</dbReference>
<dbReference type="RefSeq" id="WP_309656083.1">
    <property type="nucleotide sequence ID" value="NZ_JARWAN010000013.1"/>
</dbReference>
<dbReference type="EMBL" id="JARWAN010000013">
    <property type="protein sequence ID" value="MDR5899196.1"/>
    <property type="molecule type" value="Genomic_DNA"/>
</dbReference>
<evidence type="ECO:0000313" key="1">
    <source>
        <dbReference type="EMBL" id="MDR5899196.1"/>
    </source>
</evidence>
<evidence type="ECO:0000313" key="2">
    <source>
        <dbReference type="Proteomes" id="UP001254564"/>
    </source>
</evidence>
<dbReference type="Gene3D" id="2.30.30.830">
    <property type="match status" value="1"/>
</dbReference>
<sequence length="184" mass="20551">MTPCQVKRHAFSVSVVFMLAGCADANREQLTQTLREIREAPGSQPRIEIPEVPDYAPLPYRHRDMRSPFLAPDAVVNSASTQPKGGELAPDQTREPEPLERFSLQELRLVGTLQMGQRQRALIRTPDDEIVSVSVGNYVGPNDGRISRITEQGIEINERIYTQRDGWQVRDATLALADGNNADE</sequence>
<proteinExistence type="predicted"/>
<gene>
    <name evidence="1" type="ORF">QC823_09375</name>
</gene>
<protein>
    <submittedName>
        <fullName evidence="1">Pilus assembly protein PilP</fullName>
    </submittedName>
</protein>
<dbReference type="Pfam" id="PF04351">
    <property type="entry name" value="PilP"/>
    <property type="match status" value="1"/>
</dbReference>
<reference evidence="1 2" key="1">
    <citation type="submission" date="2023-04" db="EMBL/GenBank/DDBJ databases">
        <title>A long-awaited taxogenomic arrangement of the family Halomonadaceae.</title>
        <authorList>
            <person name="De La Haba R."/>
            <person name="Chuvochina M."/>
            <person name="Wittouck S."/>
            <person name="Arahal D.R."/>
            <person name="Sanchez-Porro C."/>
            <person name="Hugenholtz P."/>
            <person name="Ventosa A."/>
        </authorList>
    </citation>
    <scope>NUCLEOTIDE SEQUENCE [LARGE SCALE GENOMIC DNA]</scope>
    <source>
        <strain evidence="1 2">DSM 21020</strain>
    </source>
</reference>
<name>A0ABU1H5R0_9GAMM</name>
<organism evidence="1 2">
    <name type="scientific">Vreelandella vilamensis</name>
    <dbReference type="NCBI Taxonomy" id="531309"/>
    <lineage>
        <taxon>Bacteria</taxon>
        <taxon>Pseudomonadati</taxon>
        <taxon>Pseudomonadota</taxon>
        <taxon>Gammaproteobacteria</taxon>
        <taxon>Oceanospirillales</taxon>
        <taxon>Halomonadaceae</taxon>
        <taxon>Vreelandella</taxon>
    </lineage>
</organism>